<protein>
    <submittedName>
        <fullName evidence="1">Uncharacterized protein</fullName>
    </submittedName>
</protein>
<evidence type="ECO:0000313" key="1">
    <source>
        <dbReference type="EMBL" id="TGU72636.1"/>
    </source>
</evidence>
<comment type="caution">
    <text evidence="1">The sequence shown here is derived from an EMBL/GenBank/DDBJ whole genome shotgun (WGS) entry which is preliminary data.</text>
</comment>
<name>A0A4S1CHQ4_9BACT</name>
<sequence>MRIPKLTIFAKETGVEIAPSEKKQNGRPEEGRVAFRFFRLAAGRQHIRFVAEPCEAFEISRKIAQVEASGGKETFTHRYESTDGETITKLSVECYERHGRKGYAFSIQRGEESINVAAPQGEFLFAAEFLKQLSVAQSWVSWVEPDSQKQQAASPA</sequence>
<proteinExistence type="predicted"/>
<dbReference type="EMBL" id="SRSC01000002">
    <property type="protein sequence ID" value="TGU72636.1"/>
    <property type="molecule type" value="Genomic_DNA"/>
</dbReference>
<gene>
    <name evidence="1" type="ORF">E4633_10065</name>
</gene>
<accession>A0A4S1CHQ4</accession>
<evidence type="ECO:0000313" key="2">
    <source>
        <dbReference type="Proteomes" id="UP000306416"/>
    </source>
</evidence>
<organism evidence="1 2">
    <name type="scientific">Geomonas terrae</name>
    <dbReference type="NCBI Taxonomy" id="2562681"/>
    <lineage>
        <taxon>Bacteria</taxon>
        <taxon>Pseudomonadati</taxon>
        <taxon>Thermodesulfobacteriota</taxon>
        <taxon>Desulfuromonadia</taxon>
        <taxon>Geobacterales</taxon>
        <taxon>Geobacteraceae</taxon>
        <taxon>Geomonas</taxon>
    </lineage>
</organism>
<keyword evidence="2" id="KW-1185">Reference proteome</keyword>
<dbReference type="AlphaFoldDB" id="A0A4S1CHQ4"/>
<dbReference type="Proteomes" id="UP000306416">
    <property type="component" value="Unassembled WGS sequence"/>
</dbReference>
<reference evidence="1 2" key="1">
    <citation type="submission" date="2019-04" db="EMBL/GenBank/DDBJ databases">
        <title>Geobacter oryzae sp. nov., ferric-reducing bacteria isolated from paddy soil.</title>
        <authorList>
            <person name="Xu Z."/>
            <person name="Masuda Y."/>
            <person name="Itoh H."/>
            <person name="Senoo K."/>
        </authorList>
    </citation>
    <scope>NUCLEOTIDE SEQUENCE [LARGE SCALE GENOMIC DNA]</scope>
    <source>
        <strain evidence="1 2">Red111</strain>
    </source>
</reference>
<dbReference type="RefSeq" id="WP_135870111.1">
    <property type="nucleotide sequence ID" value="NZ_SRSC01000002.1"/>
</dbReference>